<name>W4JSA9_HETIT</name>
<accession>W4JSA9</accession>
<dbReference type="GeneID" id="20674389"/>
<gene>
    <name evidence="2" type="ORF">HETIRDRAFT_429895</name>
</gene>
<dbReference type="EMBL" id="KI925464">
    <property type="protein sequence ID" value="ETW76428.1"/>
    <property type="molecule type" value="Genomic_DNA"/>
</dbReference>
<dbReference type="RefSeq" id="XP_009551336.1">
    <property type="nucleotide sequence ID" value="XM_009553041.1"/>
</dbReference>
<proteinExistence type="predicted"/>
<organism evidence="2 3">
    <name type="scientific">Heterobasidion irregulare (strain TC 32-1)</name>
    <dbReference type="NCBI Taxonomy" id="747525"/>
    <lineage>
        <taxon>Eukaryota</taxon>
        <taxon>Fungi</taxon>
        <taxon>Dikarya</taxon>
        <taxon>Basidiomycota</taxon>
        <taxon>Agaricomycotina</taxon>
        <taxon>Agaricomycetes</taxon>
        <taxon>Russulales</taxon>
        <taxon>Bondarzewiaceae</taxon>
        <taxon>Heterobasidion</taxon>
        <taxon>Heterobasidion annosum species complex</taxon>
    </lineage>
</organism>
<feature type="region of interest" description="Disordered" evidence="1">
    <location>
        <begin position="1290"/>
        <end position="1399"/>
    </location>
</feature>
<dbReference type="Proteomes" id="UP000030671">
    <property type="component" value="Unassembled WGS sequence"/>
</dbReference>
<evidence type="ECO:0000256" key="1">
    <source>
        <dbReference type="SAM" id="MobiDB-lite"/>
    </source>
</evidence>
<dbReference type="eggNOG" id="ENOG502SKHB">
    <property type="taxonomic scope" value="Eukaryota"/>
</dbReference>
<reference evidence="2 3" key="1">
    <citation type="journal article" date="2012" name="New Phytol.">
        <title>Insight into trade-off between wood decay and parasitism from the genome of a fungal forest pathogen.</title>
        <authorList>
            <person name="Olson A."/>
            <person name="Aerts A."/>
            <person name="Asiegbu F."/>
            <person name="Belbahri L."/>
            <person name="Bouzid O."/>
            <person name="Broberg A."/>
            <person name="Canback B."/>
            <person name="Coutinho P.M."/>
            <person name="Cullen D."/>
            <person name="Dalman K."/>
            <person name="Deflorio G."/>
            <person name="van Diepen L.T."/>
            <person name="Dunand C."/>
            <person name="Duplessis S."/>
            <person name="Durling M."/>
            <person name="Gonthier P."/>
            <person name="Grimwood J."/>
            <person name="Fossdal C.G."/>
            <person name="Hansson D."/>
            <person name="Henrissat B."/>
            <person name="Hietala A."/>
            <person name="Himmelstrand K."/>
            <person name="Hoffmeister D."/>
            <person name="Hogberg N."/>
            <person name="James T.Y."/>
            <person name="Karlsson M."/>
            <person name="Kohler A."/>
            <person name="Kues U."/>
            <person name="Lee Y.H."/>
            <person name="Lin Y.C."/>
            <person name="Lind M."/>
            <person name="Lindquist E."/>
            <person name="Lombard V."/>
            <person name="Lucas S."/>
            <person name="Lunden K."/>
            <person name="Morin E."/>
            <person name="Murat C."/>
            <person name="Park J."/>
            <person name="Raffaello T."/>
            <person name="Rouze P."/>
            <person name="Salamov A."/>
            <person name="Schmutz J."/>
            <person name="Solheim H."/>
            <person name="Stahlberg J."/>
            <person name="Velez H."/>
            <person name="de Vries R.P."/>
            <person name="Wiebenga A."/>
            <person name="Woodward S."/>
            <person name="Yakovlev I."/>
            <person name="Garbelotto M."/>
            <person name="Martin F."/>
            <person name="Grigoriev I.V."/>
            <person name="Stenlid J."/>
        </authorList>
    </citation>
    <scope>NUCLEOTIDE SEQUENCE [LARGE SCALE GENOMIC DNA]</scope>
    <source>
        <strain evidence="2 3">TC 32-1</strain>
    </source>
</reference>
<evidence type="ECO:0000313" key="2">
    <source>
        <dbReference type="EMBL" id="ETW76428.1"/>
    </source>
</evidence>
<feature type="compositionally biased region" description="Basic and acidic residues" evidence="1">
    <location>
        <begin position="1313"/>
        <end position="1331"/>
    </location>
</feature>
<feature type="compositionally biased region" description="Acidic residues" evidence="1">
    <location>
        <begin position="1301"/>
        <end position="1312"/>
    </location>
</feature>
<evidence type="ECO:0000313" key="3">
    <source>
        <dbReference type="Proteomes" id="UP000030671"/>
    </source>
</evidence>
<dbReference type="STRING" id="747525.W4JSA9"/>
<feature type="compositionally biased region" description="Acidic residues" evidence="1">
    <location>
        <begin position="1354"/>
        <end position="1367"/>
    </location>
</feature>
<dbReference type="HOGENOM" id="CLU_002498_0_1_1"/>
<dbReference type="OrthoDB" id="2687259at2759"/>
<dbReference type="Pfam" id="PF18759">
    <property type="entry name" value="Plavaka"/>
    <property type="match status" value="1"/>
</dbReference>
<sequence>MGAATCGTLPKRERVFSPRYIISMAPHLCQGCRHDDFKSEKGLKWHIRSCMAYLEYVEGIITQKRTWDEETTADQVTKCACVEDGRDKGEGSSQQVVWDLDRIRESTFQIYPSLSLKPQIHQLAQAILDVLVADATLILPPPPSAEQLHPSTLTPEPPKPIVTKPNGFGLFRRYPTQPTIDPESAFSLDSTNQMATSRGPETNSGINGSKDCFFPFSNYSSAKIAGWHYSGSSDNLLAFRDPRFDVKELVKFNLNQENERLDHYLNDIDNPFSGEDGWLKASFEVKDIYHRCLIDIIKGTLSDPVAQTFHMTPFEQFWVTDDGKRERVYSEIYSSDVMLEAHKEVCALPHEPSDDLECVVVPLMAWSDSTHLASFGDASLWPIYVSFGNQSKYVRGKPTSHACHHLAYIPSLPSQIQEYYRKVYGETASSKVITHCKRELMQKIWEHLLDEEFMKAHKHRIKILCSDNVWHLFFPRFLTYSADYPEKVLLTTIKYLGTCPCPQCLVEKSEISQMGSKLDMRRQTARKIIFQNGVPVDSKRVDKVLGNHSLTPTQNIFSHRFHQSGSNFFWMFVVDLLHEFELGVWKATFTHLIRILYTEGGDQVQHLDERYRWVPTFGVDAIRRFHNNASAMKKPAARDFEDLIQCAIPCFDSLLPAPHHAIVMDLLFALATWHAYAKLRLHTDSTLISLELATTALGQHMRKFKATTCASYKTMELPGEETRRVRWQVAKATNQQKKTTALSAKKKKLTQPGKRRKDFNISTYKNHALGHYAKTIRLFASWLTCYEQGELQHRHSKRRFKRTNKNQFTKQLAQHESRERVVRKVNECMMASSQPLPAPAGKKLTARGDALLCTRPEIHHHIAESVKEYDYITPWLTGNLGDPALKAKFGTVTSTASQMQSGDKFYSIMTAFTDTALHADIMLLSHEDDSDATPPHPYWYARVIGIYHVFVTHPTLSPEPRRLDFLWVRWFGRDMGLPMTTLEIDGVLRSSEECEIIVPERFQDYYTTPTKCSVGRVGDSVGNEKMLNGRQALAIREDKKVGWPSNGARSRLTDHAEVRKISDKDRLTHGGHQPIRNTGSDLVNTYRNTPVQSWDRPCLVKVGVFGACLALFGISPKLPEYLPQTLARVHAHHRGVHMIPGFAYGHTSKLLAHSIARKHEENKPDRNDDEEDPEWMYQNEYDERCEETDYLFYYVGMFADCDMFMRFRGGGIGHRGTRSVDKYLQQDTYTLNPEDLTEEHKAPLNGPSNTNAATVSTAEANVASNDTHMSTANATATLYVDMLSTEGDADGVANKGGGVLDSEDSGMPEDPENISKGKSRETAGESDTHDDDKDEDEEEDKGKHEGESESRSEDESESESESDDGSGSEDAADKGSESGDTDDEADDKAIRDHEGYGPL</sequence>
<dbReference type="KEGG" id="hir:HETIRDRAFT_429895"/>
<dbReference type="InParanoid" id="W4JSA9"/>
<keyword evidence="3" id="KW-1185">Reference proteome</keyword>
<dbReference type="InterPro" id="IPR041078">
    <property type="entry name" value="Plavaka"/>
</dbReference>
<protein>
    <submittedName>
        <fullName evidence="2">Uncharacterized protein</fullName>
    </submittedName>
</protein>
<feature type="compositionally biased region" description="Basic and acidic residues" evidence="1">
    <location>
        <begin position="1340"/>
        <end position="1353"/>
    </location>
</feature>
<feature type="compositionally biased region" description="Basic and acidic residues" evidence="1">
    <location>
        <begin position="1387"/>
        <end position="1399"/>
    </location>
</feature>